<keyword evidence="3" id="KW-1185">Reference proteome</keyword>
<accession>A0AAD1T8S7</accession>
<feature type="region of interest" description="Disordered" evidence="1">
    <location>
        <begin position="112"/>
        <end position="137"/>
    </location>
</feature>
<dbReference type="EMBL" id="OW240922">
    <property type="protein sequence ID" value="CAH2321684.1"/>
    <property type="molecule type" value="Genomic_DNA"/>
</dbReference>
<protein>
    <submittedName>
        <fullName evidence="2">Uncharacterized protein</fullName>
    </submittedName>
</protein>
<evidence type="ECO:0000256" key="1">
    <source>
        <dbReference type="SAM" id="MobiDB-lite"/>
    </source>
</evidence>
<reference evidence="2" key="1">
    <citation type="submission" date="2022-03" db="EMBL/GenBank/DDBJ databases">
        <authorList>
            <person name="Alioto T."/>
            <person name="Alioto T."/>
            <person name="Gomez Garrido J."/>
        </authorList>
    </citation>
    <scope>NUCLEOTIDE SEQUENCE</scope>
</reference>
<dbReference type="Proteomes" id="UP001295444">
    <property type="component" value="Chromosome 11"/>
</dbReference>
<evidence type="ECO:0000313" key="2">
    <source>
        <dbReference type="EMBL" id="CAH2321684.1"/>
    </source>
</evidence>
<name>A0AAD1T8S7_PELCU</name>
<evidence type="ECO:0000313" key="3">
    <source>
        <dbReference type="Proteomes" id="UP001295444"/>
    </source>
</evidence>
<proteinExistence type="predicted"/>
<dbReference type="AlphaFoldDB" id="A0AAD1T8S7"/>
<gene>
    <name evidence="2" type="ORF">PECUL_23A033379</name>
</gene>
<organism evidence="2 3">
    <name type="scientific">Pelobates cultripes</name>
    <name type="common">Western spadefoot toad</name>
    <dbReference type="NCBI Taxonomy" id="61616"/>
    <lineage>
        <taxon>Eukaryota</taxon>
        <taxon>Metazoa</taxon>
        <taxon>Chordata</taxon>
        <taxon>Craniata</taxon>
        <taxon>Vertebrata</taxon>
        <taxon>Euteleostomi</taxon>
        <taxon>Amphibia</taxon>
        <taxon>Batrachia</taxon>
        <taxon>Anura</taxon>
        <taxon>Pelobatoidea</taxon>
        <taxon>Pelobatidae</taxon>
        <taxon>Pelobates</taxon>
    </lineage>
</organism>
<sequence length="137" mass="14829">MSTSLSQTITQALIQAQRSAQLTVQSTASLLAPAPQYCKATAKSKHASKNDMMDSLRTVTDGASLPLRKRTTSRAKSSRLWKRARAQLDSSGLSDIEEEFDESIMGVSDDQFVPESGSAKGKATTTAHSRLRFPGPR</sequence>